<name>A0A9N9U485_9HYPO</name>
<feature type="region of interest" description="Disordered" evidence="1">
    <location>
        <begin position="1"/>
        <end position="154"/>
    </location>
</feature>
<dbReference type="Proteomes" id="UP000754883">
    <property type="component" value="Unassembled WGS sequence"/>
</dbReference>
<organism evidence="2 3">
    <name type="scientific">Clonostachys byssicola</name>
    <dbReference type="NCBI Taxonomy" id="160290"/>
    <lineage>
        <taxon>Eukaryota</taxon>
        <taxon>Fungi</taxon>
        <taxon>Dikarya</taxon>
        <taxon>Ascomycota</taxon>
        <taxon>Pezizomycotina</taxon>
        <taxon>Sordariomycetes</taxon>
        <taxon>Hypocreomycetidae</taxon>
        <taxon>Hypocreales</taxon>
        <taxon>Bionectriaceae</taxon>
        <taxon>Clonostachys</taxon>
    </lineage>
</organism>
<comment type="caution">
    <text evidence="2">The sequence shown here is derived from an EMBL/GenBank/DDBJ whole genome shotgun (WGS) entry which is preliminary data.</text>
</comment>
<proteinExistence type="predicted"/>
<protein>
    <submittedName>
        <fullName evidence="2">Uncharacterized protein</fullName>
    </submittedName>
</protein>
<sequence>MGSLIPDSLVKAHLGSKRHSPDLEDGIDEPASKRSRSAVITDENEHGKESLETIATAYTQAPEPDSTDYLTHDDRGSTSSAPSAPDRLGNDSDDTVTDKSAAPDSAPEKSIDNVVDTDAPKASPSGQPTHSSQDPALSIPDPTAVPGNGVDDAATFKPAVSGSIPEASADNASNNLVGLASNNLVRPPSNNLVGLASKIAPAASTTSLPVDVEEATCGLEQLKKALSRPWDYDRINAFECGEMIIQFWGDLRARVGEFVLNTLPPVYSWDRLPGVWQNEISEWATNAPNHFNSSNKNVVEHIFMAWIHRILYEHVFSGADPDKWNGELWQSFGKIQASARKLVTDSDDKYNPLYHHWRNLTVRVVHRQNPEQRHFDPCWLRSLIEKRVLSIQTEYLETNPHSELNMTVLEFLDQNYVNLIDLVMRMDMLMIVTRWHIRMEMSHPDTAQVHGFRPEENRMDITVTELGAEPGLVDYVMVPALVVHGDTDGSFPQVGTESVIYPLGFDYWYNADMYSTPMEVVCPEKLEEGGQN</sequence>
<gene>
    <name evidence="2" type="ORF">CBYS24578_00000769</name>
</gene>
<feature type="compositionally biased region" description="Polar residues" evidence="1">
    <location>
        <begin position="124"/>
        <end position="135"/>
    </location>
</feature>
<accession>A0A9N9U485</accession>
<dbReference type="AlphaFoldDB" id="A0A9N9U485"/>
<reference evidence="2" key="1">
    <citation type="submission" date="2021-10" db="EMBL/GenBank/DDBJ databases">
        <authorList>
            <person name="Piombo E."/>
        </authorList>
    </citation>
    <scope>NUCLEOTIDE SEQUENCE</scope>
</reference>
<evidence type="ECO:0000313" key="2">
    <source>
        <dbReference type="EMBL" id="CAG9971931.1"/>
    </source>
</evidence>
<evidence type="ECO:0000313" key="3">
    <source>
        <dbReference type="Proteomes" id="UP000754883"/>
    </source>
</evidence>
<dbReference type="OrthoDB" id="5135057at2759"/>
<dbReference type="EMBL" id="CABFNO020001240">
    <property type="protein sequence ID" value="CAG9971931.1"/>
    <property type="molecule type" value="Genomic_DNA"/>
</dbReference>
<evidence type="ECO:0000256" key="1">
    <source>
        <dbReference type="SAM" id="MobiDB-lite"/>
    </source>
</evidence>
<keyword evidence="3" id="KW-1185">Reference proteome</keyword>